<protein>
    <recommendedName>
        <fullName evidence="3">Lactamase</fullName>
    </recommendedName>
</protein>
<sequence length="148" mass="15868">MQISWFGYSAFRIQNDGTTVITDPSDAGMNFSISKHQADIVVCSTSDISTDPIGGKPFIITTPGEYEVKSVFVHGIRSNASTIYLITVDDIGIAFMGHAKFSELSEKQLEVMEGADILLMPVGGGSASSAKDAVRIINQIEPRIVVPS</sequence>
<proteinExistence type="predicted"/>
<evidence type="ECO:0000313" key="1">
    <source>
        <dbReference type="EMBL" id="OGY90574.1"/>
    </source>
</evidence>
<dbReference type="Gene3D" id="3.60.15.10">
    <property type="entry name" value="Ribonuclease Z/Hydroxyacylglutathione hydrolase-like"/>
    <property type="match status" value="1"/>
</dbReference>
<dbReference type="Proteomes" id="UP000177817">
    <property type="component" value="Unassembled WGS sequence"/>
</dbReference>
<dbReference type="PANTHER" id="PTHR39189">
    <property type="entry name" value="UPF0173 METAL-DEPENDENT HYDROLASE YTKL"/>
    <property type="match status" value="1"/>
</dbReference>
<accession>A0A1G2BN58</accession>
<comment type="caution">
    <text evidence="1">The sequence shown here is derived from an EMBL/GenBank/DDBJ whole genome shotgun (WGS) entry which is preliminary data.</text>
</comment>
<dbReference type="PANTHER" id="PTHR39189:SF1">
    <property type="entry name" value="UPF0173 METAL-DEPENDENT HYDROLASE YTKL"/>
    <property type="match status" value="1"/>
</dbReference>
<dbReference type="InterPro" id="IPR036866">
    <property type="entry name" value="RibonucZ/Hydroxyglut_hydro"/>
</dbReference>
<dbReference type="EMBL" id="MHKK01000007">
    <property type="protein sequence ID" value="OGY90574.1"/>
    <property type="molecule type" value="Genomic_DNA"/>
</dbReference>
<evidence type="ECO:0008006" key="3">
    <source>
        <dbReference type="Google" id="ProtNLM"/>
    </source>
</evidence>
<feature type="non-terminal residue" evidence="1">
    <location>
        <position position="148"/>
    </location>
</feature>
<dbReference type="SUPFAM" id="SSF56281">
    <property type="entry name" value="Metallo-hydrolase/oxidoreductase"/>
    <property type="match status" value="1"/>
</dbReference>
<dbReference type="AlphaFoldDB" id="A0A1G2BN58"/>
<organism evidence="1 2">
    <name type="scientific">Candidatus Komeilibacteria bacterium RIFCSPHIGHO2_01_FULL_52_14</name>
    <dbReference type="NCBI Taxonomy" id="1798549"/>
    <lineage>
        <taxon>Bacteria</taxon>
        <taxon>Candidatus Komeiliibacteriota</taxon>
    </lineage>
</organism>
<reference evidence="1 2" key="1">
    <citation type="journal article" date="2016" name="Nat. Commun.">
        <title>Thousands of microbial genomes shed light on interconnected biogeochemical processes in an aquifer system.</title>
        <authorList>
            <person name="Anantharaman K."/>
            <person name="Brown C.T."/>
            <person name="Hug L.A."/>
            <person name="Sharon I."/>
            <person name="Castelle C.J."/>
            <person name="Probst A.J."/>
            <person name="Thomas B.C."/>
            <person name="Singh A."/>
            <person name="Wilkins M.J."/>
            <person name="Karaoz U."/>
            <person name="Brodie E.L."/>
            <person name="Williams K.H."/>
            <person name="Hubbard S.S."/>
            <person name="Banfield J.F."/>
        </authorList>
    </citation>
    <scope>NUCLEOTIDE SEQUENCE [LARGE SCALE GENOMIC DNA]</scope>
</reference>
<evidence type="ECO:0000313" key="2">
    <source>
        <dbReference type="Proteomes" id="UP000177817"/>
    </source>
</evidence>
<name>A0A1G2BN58_9BACT</name>
<dbReference type="Pfam" id="PF13483">
    <property type="entry name" value="Lactamase_B_3"/>
    <property type="match status" value="1"/>
</dbReference>
<gene>
    <name evidence="1" type="ORF">A2677_00770</name>
</gene>